<keyword evidence="3" id="KW-0378">Hydrolase</keyword>
<keyword evidence="4" id="KW-0788">Thiol protease</keyword>
<dbReference type="GO" id="GO:0008234">
    <property type="term" value="F:cysteine-type peptidase activity"/>
    <property type="evidence" value="ECO:0007669"/>
    <property type="project" value="UniProtKB-KW"/>
</dbReference>
<dbReference type="OrthoDB" id="65740at2759"/>
<dbReference type="Pfam" id="PF00112">
    <property type="entry name" value="Peptidase_C1"/>
    <property type="match status" value="2"/>
</dbReference>
<organism evidence="6 7">
    <name type="scientific">Ancylostoma caninum</name>
    <name type="common">Dog hookworm</name>
    <dbReference type="NCBI Taxonomy" id="29170"/>
    <lineage>
        <taxon>Eukaryota</taxon>
        <taxon>Metazoa</taxon>
        <taxon>Ecdysozoa</taxon>
        <taxon>Nematoda</taxon>
        <taxon>Chromadorea</taxon>
        <taxon>Rhabditida</taxon>
        <taxon>Rhabditina</taxon>
        <taxon>Rhabditomorpha</taxon>
        <taxon>Strongyloidea</taxon>
        <taxon>Ancylostomatidae</taxon>
        <taxon>Ancylostomatinae</taxon>
        <taxon>Ancylostoma</taxon>
    </lineage>
</organism>
<dbReference type="InterPro" id="IPR025660">
    <property type="entry name" value="Pept_his_AS"/>
</dbReference>
<accession>A0A368GRI5</accession>
<evidence type="ECO:0000256" key="3">
    <source>
        <dbReference type="ARBA" id="ARBA00022801"/>
    </source>
</evidence>
<feature type="domain" description="Peptidase C1A papain C-terminal" evidence="5">
    <location>
        <begin position="97"/>
        <end position="254"/>
    </location>
</feature>
<dbReference type="InterPro" id="IPR000668">
    <property type="entry name" value="Peptidase_C1A_C"/>
</dbReference>
<dbReference type="PANTHER" id="PTHR12411">
    <property type="entry name" value="CYSTEINE PROTEASE FAMILY C1-RELATED"/>
    <property type="match status" value="1"/>
</dbReference>
<dbReference type="SMART" id="SM00645">
    <property type="entry name" value="Pept_C1"/>
    <property type="match status" value="1"/>
</dbReference>
<comment type="similarity">
    <text evidence="1">Belongs to the peptidase C1 family.</text>
</comment>
<dbReference type="STRING" id="29170.A0A368GRI5"/>
<dbReference type="InterPro" id="IPR038765">
    <property type="entry name" value="Papain-like_cys_pep_sf"/>
</dbReference>
<reference evidence="6 7" key="1">
    <citation type="submission" date="2014-10" db="EMBL/GenBank/DDBJ databases">
        <title>Draft genome of the hookworm Ancylostoma caninum.</title>
        <authorList>
            <person name="Mitreva M."/>
        </authorList>
    </citation>
    <scope>NUCLEOTIDE SEQUENCE [LARGE SCALE GENOMIC DNA]</scope>
    <source>
        <strain evidence="6 7">Baltimore</strain>
    </source>
</reference>
<dbReference type="AlphaFoldDB" id="A0A368GRI5"/>
<name>A0A368GRI5_ANCCA</name>
<dbReference type="Gene3D" id="3.90.70.10">
    <property type="entry name" value="Cysteine proteinases"/>
    <property type="match status" value="2"/>
</dbReference>
<protein>
    <submittedName>
        <fullName evidence="6">Papain family cysteine protease</fullName>
    </submittedName>
</protein>
<sequence length="262" mass="28987">MLILPALVVTTLAKTLTVDELLTTPIPKMAQELKGKQLVDFVNHRQTSFTAEYSRNAERYLPVNEVDPEDVDNPSDEPEKIAIKAMSYHDAEELPALPESFDSREHWKNCSEIIDYIRDQSACGGCWAVAAASAMGDRACIASNGKFKKHLSDIDILTCCNDCGYGCSGGQALKAWNYAIREGVPTGGRYGTENTGGRDRGGHAVKIIGWGKENGTPYWLVANSYNFDWGENGYFRMIRGKNNCKIEEKVVAGTMDVDKYLN</sequence>
<comment type="caution">
    <text evidence="6">The sequence shown here is derived from an EMBL/GenBank/DDBJ whole genome shotgun (WGS) entry which is preliminary data.</text>
</comment>
<dbReference type="PROSITE" id="PS00139">
    <property type="entry name" value="THIOL_PROTEASE_CYS"/>
    <property type="match status" value="1"/>
</dbReference>
<dbReference type="GO" id="GO:0006508">
    <property type="term" value="P:proteolysis"/>
    <property type="evidence" value="ECO:0007669"/>
    <property type="project" value="UniProtKB-KW"/>
</dbReference>
<dbReference type="InterPro" id="IPR013128">
    <property type="entry name" value="Peptidase_C1A"/>
</dbReference>
<evidence type="ECO:0000313" key="6">
    <source>
        <dbReference type="EMBL" id="RCN45899.1"/>
    </source>
</evidence>
<dbReference type="SUPFAM" id="SSF54001">
    <property type="entry name" value="Cysteine proteinases"/>
    <property type="match status" value="1"/>
</dbReference>
<dbReference type="Proteomes" id="UP000252519">
    <property type="component" value="Unassembled WGS sequence"/>
</dbReference>
<keyword evidence="7" id="KW-1185">Reference proteome</keyword>
<evidence type="ECO:0000256" key="4">
    <source>
        <dbReference type="ARBA" id="ARBA00022807"/>
    </source>
</evidence>
<evidence type="ECO:0000313" key="7">
    <source>
        <dbReference type="Proteomes" id="UP000252519"/>
    </source>
</evidence>
<dbReference type="InterPro" id="IPR000169">
    <property type="entry name" value="Pept_cys_AS"/>
</dbReference>
<dbReference type="PROSITE" id="PS00639">
    <property type="entry name" value="THIOL_PROTEASE_HIS"/>
    <property type="match status" value="1"/>
</dbReference>
<evidence type="ECO:0000259" key="5">
    <source>
        <dbReference type="SMART" id="SM00645"/>
    </source>
</evidence>
<gene>
    <name evidence="6" type="ORF">ANCCAN_08064</name>
</gene>
<dbReference type="EMBL" id="JOJR01000090">
    <property type="protein sequence ID" value="RCN45899.1"/>
    <property type="molecule type" value="Genomic_DNA"/>
</dbReference>
<keyword evidence="2 6" id="KW-0645">Protease</keyword>
<evidence type="ECO:0000256" key="2">
    <source>
        <dbReference type="ARBA" id="ARBA00022670"/>
    </source>
</evidence>
<proteinExistence type="inferred from homology"/>
<dbReference type="PRINTS" id="PR00705">
    <property type="entry name" value="PAPAIN"/>
</dbReference>
<evidence type="ECO:0000256" key="1">
    <source>
        <dbReference type="ARBA" id="ARBA00008455"/>
    </source>
</evidence>